<keyword evidence="2" id="KW-1185">Reference proteome</keyword>
<dbReference type="PANTHER" id="PTHR47510">
    <property type="entry name" value="REVERSE TRANSCRIPTASE DOMAIN-CONTAINING PROTEIN"/>
    <property type="match status" value="1"/>
</dbReference>
<organism evidence="1 2">
    <name type="scientific">Stylophora pistillata</name>
    <name type="common">Smooth cauliflower coral</name>
    <dbReference type="NCBI Taxonomy" id="50429"/>
    <lineage>
        <taxon>Eukaryota</taxon>
        <taxon>Metazoa</taxon>
        <taxon>Cnidaria</taxon>
        <taxon>Anthozoa</taxon>
        <taxon>Hexacorallia</taxon>
        <taxon>Scleractinia</taxon>
        <taxon>Astrocoeniina</taxon>
        <taxon>Pocilloporidae</taxon>
        <taxon>Stylophora</taxon>
    </lineage>
</organism>
<evidence type="ECO:0000313" key="2">
    <source>
        <dbReference type="Proteomes" id="UP000225706"/>
    </source>
</evidence>
<dbReference type="Proteomes" id="UP000225706">
    <property type="component" value="Unassembled WGS sequence"/>
</dbReference>
<name>A0A2B4RK01_STYPI</name>
<protein>
    <submittedName>
        <fullName evidence="1">Uncharacterized protein</fullName>
    </submittedName>
</protein>
<accession>A0A2B4RK01</accession>
<sequence length="300" mass="34379">MRDLWYKSAIRTNDRLCWNAYRFFRQEVKREIRLAEKGERKLCRARFYESTVEQLKEFKPATWWREVEKLSGVSSVSGCLDPATLNQHIDCGQSTPPTLQDIANTINKAFLAPINVFEPLAAESFPRPIAEQCPLKVLEPSVFKKMLSLYLSKAMGPDGVPGWLLKENSDLFAQPVADTLSYSFQEARLPSLWKDADIVPVPKEKTIRDVNKHLCPISLTPVLSKLAEDYVVERYVKPVNKHLCPISLTPVLSKLAEDYVVERYVKLAEDYVVERYVKLAEDYVVERYVKPAVLARVVVN</sequence>
<evidence type="ECO:0000313" key="1">
    <source>
        <dbReference type="EMBL" id="PFX16585.1"/>
    </source>
</evidence>
<dbReference type="AlphaFoldDB" id="A0A2B4RK01"/>
<comment type="caution">
    <text evidence="1">The sequence shown here is derived from an EMBL/GenBank/DDBJ whole genome shotgun (WGS) entry which is preliminary data.</text>
</comment>
<dbReference type="EMBL" id="LSMT01000535">
    <property type="protein sequence ID" value="PFX16585.1"/>
    <property type="molecule type" value="Genomic_DNA"/>
</dbReference>
<dbReference type="PANTHER" id="PTHR47510:SF3">
    <property type="entry name" value="ENDO_EXONUCLEASE_PHOSPHATASE DOMAIN-CONTAINING PROTEIN"/>
    <property type="match status" value="1"/>
</dbReference>
<gene>
    <name evidence="1" type="ORF">AWC38_SpisGene19139</name>
</gene>
<dbReference type="OrthoDB" id="5982943at2759"/>
<proteinExistence type="predicted"/>
<reference evidence="2" key="1">
    <citation type="journal article" date="2017" name="bioRxiv">
        <title>Comparative analysis of the genomes of Stylophora pistillata and Acropora digitifera provides evidence for extensive differences between species of corals.</title>
        <authorList>
            <person name="Voolstra C.R."/>
            <person name="Li Y."/>
            <person name="Liew Y.J."/>
            <person name="Baumgarten S."/>
            <person name="Zoccola D."/>
            <person name="Flot J.-F."/>
            <person name="Tambutte S."/>
            <person name="Allemand D."/>
            <person name="Aranda M."/>
        </authorList>
    </citation>
    <scope>NUCLEOTIDE SEQUENCE [LARGE SCALE GENOMIC DNA]</scope>
</reference>